<comment type="caution">
    <text evidence="7">The sequence shown here is derived from an EMBL/GenBank/DDBJ whole genome shotgun (WGS) entry which is preliminary data.</text>
</comment>
<comment type="catalytic activity">
    <reaction evidence="4 5">
        <text>O-phospho-L-threonyl-[protein] + H2O = L-threonyl-[protein] + phosphate</text>
        <dbReference type="Rhea" id="RHEA:47004"/>
        <dbReference type="Rhea" id="RHEA-COMP:11060"/>
        <dbReference type="Rhea" id="RHEA-COMP:11605"/>
        <dbReference type="ChEBI" id="CHEBI:15377"/>
        <dbReference type="ChEBI" id="CHEBI:30013"/>
        <dbReference type="ChEBI" id="CHEBI:43474"/>
        <dbReference type="ChEBI" id="CHEBI:61977"/>
        <dbReference type="EC" id="3.1.3.16"/>
    </reaction>
</comment>
<evidence type="ECO:0000256" key="4">
    <source>
        <dbReference type="ARBA" id="ARBA00048336"/>
    </source>
</evidence>
<dbReference type="GO" id="GO:0004722">
    <property type="term" value="F:protein serine/threonine phosphatase activity"/>
    <property type="evidence" value="ECO:0007669"/>
    <property type="project" value="UniProtKB-EC"/>
</dbReference>
<dbReference type="GO" id="GO:0046872">
    <property type="term" value="F:metal ion binding"/>
    <property type="evidence" value="ECO:0007669"/>
    <property type="project" value="UniProtKB-KW"/>
</dbReference>
<evidence type="ECO:0000256" key="5">
    <source>
        <dbReference type="RuleBase" id="RU004273"/>
    </source>
</evidence>
<comment type="similarity">
    <text evidence="5">Belongs to the PPP phosphatase family.</text>
</comment>
<dbReference type="InterPro" id="IPR047129">
    <property type="entry name" value="PPA2-like"/>
</dbReference>
<protein>
    <recommendedName>
        <fullName evidence="5">Serine/threonine-protein phosphatase</fullName>
        <ecNumber evidence="5">3.1.3.16</ecNumber>
    </recommendedName>
</protein>
<proteinExistence type="inferred from homology"/>
<dbReference type="EMBL" id="PITJ01000286">
    <property type="protein sequence ID" value="TBU03491.1"/>
    <property type="molecule type" value="Genomic_DNA"/>
</dbReference>
<dbReference type="Gene3D" id="3.60.21.10">
    <property type="match status" value="1"/>
</dbReference>
<dbReference type="SUPFAM" id="SSF56300">
    <property type="entry name" value="Metallo-dependent phosphatases"/>
    <property type="match status" value="1"/>
</dbReference>
<dbReference type="EC" id="3.1.3.16" evidence="5"/>
<dbReference type="VEuPathDB" id="MicrosporidiaDB:CWI37_0286p0030"/>
<dbReference type="Proteomes" id="UP000292362">
    <property type="component" value="Unassembled WGS sequence"/>
</dbReference>
<gene>
    <name evidence="7" type="ORF">CWI37_0286p0030</name>
</gene>
<dbReference type="InterPro" id="IPR006186">
    <property type="entry name" value="Ser/Thr-sp_prot-phosphatase"/>
</dbReference>
<evidence type="ECO:0000256" key="2">
    <source>
        <dbReference type="ARBA" id="ARBA00022801"/>
    </source>
</evidence>
<evidence type="ECO:0000256" key="1">
    <source>
        <dbReference type="ARBA" id="ARBA00022723"/>
    </source>
</evidence>
<dbReference type="Pfam" id="PF00149">
    <property type="entry name" value="Metallophos"/>
    <property type="match status" value="1"/>
</dbReference>
<keyword evidence="1" id="KW-0479">Metal-binding</keyword>
<accession>A0A4Q9L978</accession>
<dbReference type="PROSITE" id="PS00125">
    <property type="entry name" value="SER_THR_PHOSPHATASE"/>
    <property type="match status" value="1"/>
</dbReference>
<keyword evidence="3" id="KW-0464">Manganese</keyword>
<dbReference type="InterPro" id="IPR029052">
    <property type="entry name" value="Metallo-depent_PP-like"/>
</dbReference>
<feature type="domain" description="Serine/threonine specific protein phosphatases" evidence="6">
    <location>
        <begin position="105"/>
        <end position="110"/>
    </location>
</feature>
<organism evidence="7 8">
    <name type="scientific">Hamiltosporidium tvaerminnensis</name>
    <dbReference type="NCBI Taxonomy" id="1176355"/>
    <lineage>
        <taxon>Eukaryota</taxon>
        <taxon>Fungi</taxon>
        <taxon>Fungi incertae sedis</taxon>
        <taxon>Microsporidia</taxon>
        <taxon>Dubosqiidae</taxon>
        <taxon>Hamiltosporidium</taxon>
    </lineage>
</organism>
<evidence type="ECO:0000256" key="3">
    <source>
        <dbReference type="ARBA" id="ARBA00023211"/>
    </source>
</evidence>
<dbReference type="AlphaFoldDB" id="A0A4Q9L978"/>
<sequence length="301" mass="34329">MENYLNALLTDVMLKEEEIGDICDKACEILLNEPNMVNVPSPVLICGDIHGQYYDLLTIFKINGTPKSRKYIFLGDYVDRGANGLECFCLLLVYKIMYPSNIFLIRGNHESKDLTKIYGFYDEVAKKYGNSRVWRYCCDVFECLINACLVNGRIFCVHGGLSPSLLDIDEINRIYRLNKLPDNHFVNDLMWSDPDELNPGFSKNSRGAGYTFGSEVTKKFLEINNLTMLVRSHQLAFTGYQMHFKEKCAVTVWSAPNYCYRCGNLASVLRVDENDITGKNFLIFKDTPQKPSSVGLPGYFL</sequence>
<name>A0A4Q9L978_9MICR</name>
<dbReference type="SMART" id="SM00156">
    <property type="entry name" value="PP2Ac"/>
    <property type="match status" value="1"/>
</dbReference>
<evidence type="ECO:0000313" key="8">
    <source>
        <dbReference type="Proteomes" id="UP000292362"/>
    </source>
</evidence>
<dbReference type="InterPro" id="IPR004843">
    <property type="entry name" value="Calcineurin-like_PHP"/>
</dbReference>
<dbReference type="PRINTS" id="PR00114">
    <property type="entry name" value="STPHPHTASE"/>
</dbReference>
<evidence type="ECO:0000313" key="7">
    <source>
        <dbReference type="EMBL" id="TBU03491.1"/>
    </source>
</evidence>
<keyword evidence="2 5" id="KW-0378">Hydrolase</keyword>
<evidence type="ECO:0000259" key="6">
    <source>
        <dbReference type="PROSITE" id="PS00125"/>
    </source>
</evidence>
<dbReference type="PANTHER" id="PTHR45619">
    <property type="entry name" value="SERINE/THREONINE-PROTEIN PHOSPHATASE PP2A-RELATED"/>
    <property type="match status" value="1"/>
</dbReference>
<reference evidence="7 8" key="1">
    <citation type="submission" date="2017-12" db="EMBL/GenBank/DDBJ databases">
        <authorList>
            <person name="Pombert J.-F."/>
            <person name="Haag K.L."/>
            <person name="Ebert D."/>
        </authorList>
    </citation>
    <scope>NUCLEOTIDE SEQUENCE [LARGE SCALE GENOMIC DNA]</scope>
    <source>
        <strain evidence="7">FI-OER-3-3</strain>
    </source>
</reference>